<evidence type="ECO:0000313" key="6">
    <source>
        <dbReference type="EMBL" id="PWI64148.1"/>
    </source>
</evidence>
<evidence type="ECO:0000256" key="2">
    <source>
        <dbReference type="ARBA" id="ARBA00022737"/>
    </source>
</evidence>
<sequence>MDPGHSADCRCPNCVDHTAELYDDRELRCVSFSEKSQIRHKVRLPAEILLSITTLLEPPDLLSVLRAIPIVTHLVGSRHLRLRDGDGNTITHLLAATGEAKFLESLLIVPGCKADSRNAAGQTPLMLGVISGQLSVVQLLMSRTDVNPDATDSDNRNALLLAAQNGHESVVQLLVMRNDVSACLTDREGRTPLSQAAKIGHTAIVRLLLRRPDVLYDAFNINLTCPIFCAAENGHGAVVMLLLDHGFEASLNSVMRIAGNNGHLSMVRMLWSQDKVLPDIKEAGATLLSWAVRECTTIVTTLLTQGDEAVDQKDKFGRTPLSWAAEYGREQAVRLLLEHDDVAADSRDYCGRTPLSWASRCGHVSIVKRLLSRADVDPGTKDDHGRDAFSWARKGGNSGVVKLLLQREGVRERSLKTIRCGTWGRRGAKYRRSPCTMPGHPANHDGYTGARGPRRTATSCTSLGRTEPNDGCVLSCAERHIQRIGMPKRWAKAEEREDVSGTIDSSGIGQSRYHNSRPGQMTGGGMSTLSP</sequence>
<feature type="region of interest" description="Disordered" evidence="5">
    <location>
        <begin position="489"/>
        <end position="531"/>
    </location>
</feature>
<evidence type="ECO:0000256" key="1">
    <source>
        <dbReference type="ARBA" id="ARBA00012210"/>
    </source>
</evidence>
<protein>
    <recommendedName>
        <fullName evidence="1">protein S-acyltransferase</fullName>
        <ecNumber evidence="1">2.3.1.225</ecNumber>
    </recommendedName>
</protein>
<gene>
    <name evidence="6" type="ORF">PCL_12100</name>
</gene>
<feature type="compositionally biased region" description="Polar residues" evidence="5">
    <location>
        <begin position="502"/>
        <end position="519"/>
    </location>
</feature>
<organism evidence="6 7">
    <name type="scientific">Purpureocillium lilacinum</name>
    <name type="common">Paecilomyces lilacinus</name>
    <dbReference type="NCBI Taxonomy" id="33203"/>
    <lineage>
        <taxon>Eukaryota</taxon>
        <taxon>Fungi</taxon>
        <taxon>Dikarya</taxon>
        <taxon>Ascomycota</taxon>
        <taxon>Pezizomycotina</taxon>
        <taxon>Sordariomycetes</taxon>
        <taxon>Hypocreomycetidae</taxon>
        <taxon>Hypocreales</taxon>
        <taxon>Ophiocordycipitaceae</taxon>
        <taxon>Purpureocillium</taxon>
    </lineage>
</organism>
<evidence type="ECO:0000256" key="3">
    <source>
        <dbReference type="ARBA" id="ARBA00023043"/>
    </source>
</evidence>
<dbReference type="PROSITE" id="PS50297">
    <property type="entry name" value="ANK_REP_REGION"/>
    <property type="match status" value="2"/>
</dbReference>
<feature type="repeat" description="ANK" evidence="4">
    <location>
        <begin position="188"/>
        <end position="211"/>
    </location>
</feature>
<name>A0A2U3DPG7_PURLI</name>
<dbReference type="Proteomes" id="UP000245956">
    <property type="component" value="Unassembled WGS sequence"/>
</dbReference>
<keyword evidence="3 4" id="KW-0040">ANK repeat</keyword>
<dbReference type="EMBL" id="LCWV01000087">
    <property type="protein sequence ID" value="PWI64148.1"/>
    <property type="molecule type" value="Genomic_DNA"/>
</dbReference>
<dbReference type="SUPFAM" id="SSF48403">
    <property type="entry name" value="Ankyrin repeat"/>
    <property type="match status" value="1"/>
</dbReference>
<dbReference type="SMART" id="SM00248">
    <property type="entry name" value="ANK"/>
    <property type="match status" value="7"/>
</dbReference>
<comment type="caution">
    <text evidence="6">The sequence shown here is derived from an EMBL/GenBank/DDBJ whole genome shotgun (WGS) entry which is preliminary data.</text>
</comment>
<keyword evidence="2" id="KW-0677">Repeat</keyword>
<accession>A0A2U3DPG7</accession>
<dbReference type="EC" id="2.3.1.225" evidence="1"/>
<proteinExistence type="predicted"/>
<reference evidence="6 7" key="1">
    <citation type="journal article" date="2016" name="Front. Microbiol.">
        <title>Genome and transcriptome sequences reveal the specific parasitism of the nematophagous Purpureocillium lilacinum 36-1.</title>
        <authorList>
            <person name="Xie J."/>
            <person name="Li S."/>
            <person name="Mo C."/>
            <person name="Xiao X."/>
            <person name="Peng D."/>
            <person name="Wang G."/>
            <person name="Xiao Y."/>
        </authorList>
    </citation>
    <scope>NUCLEOTIDE SEQUENCE [LARGE SCALE GENOMIC DNA]</scope>
    <source>
        <strain evidence="6 7">36-1</strain>
    </source>
</reference>
<dbReference type="Pfam" id="PF12796">
    <property type="entry name" value="Ank_2"/>
    <property type="match status" value="2"/>
</dbReference>
<dbReference type="AlphaFoldDB" id="A0A2U3DPG7"/>
<dbReference type="InterPro" id="IPR036770">
    <property type="entry name" value="Ankyrin_rpt-contain_sf"/>
</dbReference>
<feature type="repeat" description="ANK" evidence="4">
    <location>
        <begin position="316"/>
        <end position="339"/>
    </location>
</feature>
<dbReference type="InterPro" id="IPR002110">
    <property type="entry name" value="Ankyrin_rpt"/>
</dbReference>
<evidence type="ECO:0000256" key="5">
    <source>
        <dbReference type="SAM" id="MobiDB-lite"/>
    </source>
</evidence>
<dbReference type="PANTHER" id="PTHR24161:SF85">
    <property type="entry name" value="PALMITOYLTRANSFERASE HIP14"/>
    <property type="match status" value="1"/>
</dbReference>
<dbReference type="GO" id="GO:0019706">
    <property type="term" value="F:protein-cysteine S-palmitoyltransferase activity"/>
    <property type="evidence" value="ECO:0007669"/>
    <property type="project" value="UniProtKB-EC"/>
</dbReference>
<evidence type="ECO:0000256" key="4">
    <source>
        <dbReference type="PROSITE-ProRule" id="PRU00023"/>
    </source>
</evidence>
<dbReference type="Gene3D" id="1.25.40.20">
    <property type="entry name" value="Ankyrin repeat-containing domain"/>
    <property type="match status" value="2"/>
</dbReference>
<feature type="compositionally biased region" description="Gly residues" evidence="5">
    <location>
        <begin position="521"/>
        <end position="531"/>
    </location>
</feature>
<feature type="region of interest" description="Disordered" evidence="5">
    <location>
        <begin position="432"/>
        <end position="462"/>
    </location>
</feature>
<evidence type="ECO:0000313" key="7">
    <source>
        <dbReference type="Proteomes" id="UP000245956"/>
    </source>
</evidence>
<dbReference type="PROSITE" id="PS50088">
    <property type="entry name" value="ANK_REPEAT"/>
    <property type="match status" value="2"/>
</dbReference>
<dbReference type="PANTHER" id="PTHR24161">
    <property type="entry name" value="ANK_REP_REGION DOMAIN-CONTAINING PROTEIN-RELATED"/>
    <property type="match status" value="1"/>
</dbReference>